<dbReference type="Proteomes" id="UP000176424">
    <property type="component" value="Unassembled WGS sequence"/>
</dbReference>
<evidence type="ECO:0000313" key="11">
    <source>
        <dbReference type="Proteomes" id="UP000176424"/>
    </source>
</evidence>
<comment type="function">
    <text evidence="2 7">Synthesizes alpha-1,4-glucan chains using ADP-glucose.</text>
</comment>
<comment type="similarity">
    <text evidence="3 7">Belongs to the glycosyltransferase 1 family. Bacterial/plant glycogen synthase subfamily.</text>
</comment>
<evidence type="ECO:0000256" key="6">
    <source>
        <dbReference type="ARBA" id="ARBA00023056"/>
    </source>
</evidence>
<accession>A0A1F4ZT35</accession>
<evidence type="ECO:0000256" key="2">
    <source>
        <dbReference type="ARBA" id="ARBA00002764"/>
    </source>
</evidence>
<keyword evidence="4 7" id="KW-0328">Glycosyltransferase</keyword>
<dbReference type="SUPFAM" id="SSF53756">
    <property type="entry name" value="UDP-Glycosyltransferase/glycogen phosphorylase"/>
    <property type="match status" value="1"/>
</dbReference>
<dbReference type="PANTHER" id="PTHR45825:SF11">
    <property type="entry name" value="ALPHA AMYLASE DOMAIN-CONTAINING PROTEIN"/>
    <property type="match status" value="1"/>
</dbReference>
<dbReference type="NCBIfam" id="TIGR02095">
    <property type="entry name" value="glgA"/>
    <property type="match status" value="1"/>
</dbReference>
<comment type="caution">
    <text evidence="10">The sequence shown here is derived from an EMBL/GenBank/DDBJ whole genome shotgun (WGS) entry which is preliminary data.</text>
</comment>
<dbReference type="GO" id="GO:0004373">
    <property type="term" value="F:alpha-1,4-glucan glucosyltransferase (UDP-glucose donor) activity"/>
    <property type="evidence" value="ECO:0007669"/>
    <property type="project" value="InterPro"/>
</dbReference>
<dbReference type="InterPro" id="IPR013534">
    <property type="entry name" value="Starch_synth_cat_dom"/>
</dbReference>
<dbReference type="GO" id="GO:0005978">
    <property type="term" value="P:glycogen biosynthetic process"/>
    <property type="evidence" value="ECO:0007669"/>
    <property type="project" value="UniProtKB-UniRule"/>
</dbReference>
<dbReference type="AlphaFoldDB" id="A0A1F4ZT35"/>
<dbReference type="InterPro" id="IPR001296">
    <property type="entry name" value="Glyco_trans_1"/>
</dbReference>
<feature type="domain" description="Glycosyl transferase family 1" evidence="8">
    <location>
        <begin position="297"/>
        <end position="443"/>
    </location>
</feature>
<dbReference type="PANTHER" id="PTHR45825">
    <property type="entry name" value="GRANULE-BOUND STARCH SYNTHASE 1, CHLOROPLASTIC/AMYLOPLASTIC"/>
    <property type="match status" value="1"/>
</dbReference>
<comment type="caution">
    <text evidence="7">Lacks conserved residue(s) required for the propagation of feature annotation.</text>
</comment>
<keyword evidence="6 7" id="KW-0320">Glycogen biosynthesis</keyword>
<keyword evidence="5 7" id="KW-0808">Transferase</keyword>
<evidence type="ECO:0000256" key="3">
    <source>
        <dbReference type="ARBA" id="ARBA00010281"/>
    </source>
</evidence>
<dbReference type="Pfam" id="PF00534">
    <property type="entry name" value="Glycos_transf_1"/>
    <property type="match status" value="1"/>
</dbReference>
<evidence type="ECO:0000256" key="1">
    <source>
        <dbReference type="ARBA" id="ARBA00001478"/>
    </source>
</evidence>
<comment type="catalytic activity">
    <reaction evidence="1 7">
        <text>[(1-&gt;4)-alpha-D-glucosyl](n) + ADP-alpha-D-glucose = [(1-&gt;4)-alpha-D-glucosyl](n+1) + ADP + H(+)</text>
        <dbReference type="Rhea" id="RHEA:18189"/>
        <dbReference type="Rhea" id="RHEA-COMP:9584"/>
        <dbReference type="Rhea" id="RHEA-COMP:9587"/>
        <dbReference type="ChEBI" id="CHEBI:15378"/>
        <dbReference type="ChEBI" id="CHEBI:15444"/>
        <dbReference type="ChEBI" id="CHEBI:57498"/>
        <dbReference type="ChEBI" id="CHEBI:456216"/>
        <dbReference type="EC" id="2.4.1.21"/>
    </reaction>
</comment>
<organism evidence="10 11">
    <name type="scientific">Candidatus Amesbacteria bacterium RIFOXYB1_FULL_44_23</name>
    <dbReference type="NCBI Taxonomy" id="1797263"/>
    <lineage>
        <taxon>Bacteria</taxon>
        <taxon>Candidatus Amesiibacteriota</taxon>
    </lineage>
</organism>
<dbReference type="CDD" id="cd03791">
    <property type="entry name" value="GT5_Glycogen_synthase_DULL1-like"/>
    <property type="match status" value="1"/>
</dbReference>
<reference evidence="10 11" key="1">
    <citation type="journal article" date="2016" name="Nat. Commun.">
        <title>Thousands of microbial genomes shed light on interconnected biogeochemical processes in an aquifer system.</title>
        <authorList>
            <person name="Anantharaman K."/>
            <person name="Brown C.T."/>
            <person name="Hug L.A."/>
            <person name="Sharon I."/>
            <person name="Castelle C.J."/>
            <person name="Probst A.J."/>
            <person name="Thomas B.C."/>
            <person name="Singh A."/>
            <person name="Wilkins M.J."/>
            <person name="Karaoz U."/>
            <person name="Brodie E.L."/>
            <person name="Williams K.H."/>
            <person name="Hubbard S.S."/>
            <person name="Banfield J.F."/>
        </authorList>
    </citation>
    <scope>NUCLEOTIDE SEQUENCE [LARGE SCALE GENOMIC DNA]</scope>
</reference>
<comment type="pathway">
    <text evidence="7">Glycan biosynthesis; glycogen biosynthesis.</text>
</comment>
<dbReference type="GO" id="GO:0009011">
    <property type="term" value="F:alpha-1,4-glucan glucosyltransferase (ADP-glucose donor) activity"/>
    <property type="evidence" value="ECO:0007669"/>
    <property type="project" value="UniProtKB-UniRule"/>
</dbReference>
<evidence type="ECO:0000313" key="10">
    <source>
        <dbReference type="EMBL" id="OGD09589.1"/>
    </source>
</evidence>
<evidence type="ECO:0000259" key="9">
    <source>
        <dbReference type="Pfam" id="PF08323"/>
    </source>
</evidence>
<dbReference type="Pfam" id="PF08323">
    <property type="entry name" value="Glyco_transf_5"/>
    <property type="match status" value="1"/>
</dbReference>
<evidence type="ECO:0000256" key="7">
    <source>
        <dbReference type="HAMAP-Rule" id="MF_00484"/>
    </source>
</evidence>
<feature type="domain" description="Starch synthase catalytic" evidence="9">
    <location>
        <begin position="6"/>
        <end position="249"/>
    </location>
</feature>
<protein>
    <recommendedName>
        <fullName evidence="7">Glycogen synthase</fullName>
        <ecNumber evidence="7">2.4.1.21</ecNumber>
    </recommendedName>
    <alternativeName>
        <fullName evidence="7">Starch [bacterial glycogen] synthase</fullName>
    </alternativeName>
</protein>
<evidence type="ECO:0000259" key="8">
    <source>
        <dbReference type="Pfam" id="PF00534"/>
    </source>
</evidence>
<sequence length="485" mass="55566">MKRPLRVLFVGSEMWPYASAGGLSRVMSYLPKALLKQGVDVRVMMPKYGVIDDKKYKFKKVIEGLKVPSGKNLRGEGIICNVVSHQQPNGPITYFLENREYYELRANVYAYSDDHIRWGLLQRGVWEFLKAYDGWTPDVIHCHDWHTGLVANIFAQSYKNIEKLEHIKTVFTIHNLGYQAPYDHRFVSELETDYGKAEIPDLMDPSFAKLNSMRRGILYSDLITAVSPTYTKEILTPEYGEGLDSLLREVKQKIVGILNGLDYDDYDPLTDINLHQNYKKGEWVSRSQNKLFLQEKFSLIKDVDIPMFGISYRLTGQKGLDLIVEVIETIIEEFEAQLVVNGDGDADYKTFFLELSKKFPDRVGINLNFDEVLPRQIFAGTDFLLHPSKFEPCGIVQMEAMAYGCIPITREAGGLADTVVDEENGFTFKEFKSSSLLLTMARAAEVFKHREIINKIRASCMDQDFSWKVAAEKYLRNYKSLIGIK</sequence>
<dbReference type="InterPro" id="IPR011835">
    <property type="entry name" value="GS/SS"/>
</dbReference>
<evidence type="ECO:0000256" key="5">
    <source>
        <dbReference type="ARBA" id="ARBA00022679"/>
    </source>
</evidence>
<proteinExistence type="inferred from homology"/>
<dbReference type="UniPathway" id="UPA00164"/>
<dbReference type="Gene3D" id="3.40.50.2000">
    <property type="entry name" value="Glycogen Phosphorylase B"/>
    <property type="match status" value="2"/>
</dbReference>
<dbReference type="STRING" id="1797263.A2397_02805"/>
<gene>
    <name evidence="7" type="primary">glgA</name>
    <name evidence="10" type="ORF">A2397_02805</name>
</gene>
<dbReference type="EMBL" id="MEXR01000030">
    <property type="protein sequence ID" value="OGD09589.1"/>
    <property type="molecule type" value="Genomic_DNA"/>
</dbReference>
<name>A0A1F4ZT35_9BACT</name>
<dbReference type="HAMAP" id="MF_00484">
    <property type="entry name" value="Glycogen_synth"/>
    <property type="match status" value="1"/>
</dbReference>
<evidence type="ECO:0000256" key="4">
    <source>
        <dbReference type="ARBA" id="ARBA00022676"/>
    </source>
</evidence>
<dbReference type="EC" id="2.4.1.21" evidence="7"/>